<feature type="non-terminal residue" evidence="2">
    <location>
        <position position="1"/>
    </location>
</feature>
<reference evidence="2" key="1">
    <citation type="submission" date="2018-05" db="EMBL/GenBank/DDBJ databases">
        <title>Draft genome of Mucuna pruriens seed.</title>
        <authorList>
            <person name="Nnadi N.E."/>
            <person name="Vos R."/>
            <person name="Hasami M.H."/>
            <person name="Devisetty U.K."/>
            <person name="Aguiy J.C."/>
        </authorList>
    </citation>
    <scope>NUCLEOTIDE SEQUENCE [LARGE SCALE GENOMIC DNA]</scope>
    <source>
        <strain evidence="2">JCA_2017</strain>
    </source>
</reference>
<dbReference type="Proteomes" id="UP000257109">
    <property type="component" value="Unassembled WGS sequence"/>
</dbReference>
<accession>A0A371HTA5</accession>
<dbReference type="AlphaFoldDB" id="A0A371HTA5"/>
<evidence type="ECO:0000313" key="3">
    <source>
        <dbReference type="Proteomes" id="UP000257109"/>
    </source>
</evidence>
<dbReference type="PANTHER" id="PTHR35046:SF9">
    <property type="entry name" value="RNA-DIRECTED DNA POLYMERASE"/>
    <property type="match status" value="1"/>
</dbReference>
<comment type="caution">
    <text evidence="2">The sequence shown here is derived from an EMBL/GenBank/DDBJ whole genome shotgun (WGS) entry which is preliminary data.</text>
</comment>
<evidence type="ECO:0000313" key="2">
    <source>
        <dbReference type="EMBL" id="RDY06031.1"/>
    </source>
</evidence>
<sequence length="180" mass="19763">MIVTSSPSAPRMSNIKYFKCLGKDHIASHSPNRKAMILRDDGKIASDSSHRETSTSSELESRSDDSHVEGDFLIVKRYHVFGNLCSIIIDGSSCVNVASEELVSKLALPTIPHSRPIDFGGLVSMQIVESTPHADFVSISRLNSTCQLRLRLLSSSEPSETVLAAKLSELFSSKFEHMII</sequence>
<dbReference type="OrthoDB" id="1719899at2759"/>
<gene>
    <name evidence="2" type="ORF">CR513_10051</name>
</gene>
<keyword evidence="3" id="KW-1185">Reference proteome</keyword>
<feature type="region of interest" description="Disordered" evidence="1">
    <location>
        <begin position="42"/>
        <end position="63"/>
    </location>
</feature>
<dbReference type="PANTHER" id="PTHR35046">
    <property type="entry name" value="ZINC KNUCKLE (CCHC-TYPE) FAMILY PROTEIN"/>
    <property type="match status" value="1"/>
</dbReference>
<organism evidence="2 3">
    <name type="scientific">Mucuna pruriens</name>
    <name type="common">Velvet bean</name>
    <name type="synonym">Dolichos pruriens</name>
    <dbReference type="NCBI Taxonomy" id="157652"/>
    <lineage>
        <taxon>Eukaryota</taxon>
        <taxon>Viridiplantae</taxon>
        <taxon>Streptophyta</taxon>
        <taxon>Embryophyta</taxon>
        <taxon>Tracheophyta</taxon>
        <taxon>Spermatophyta</taxon>
        <taxon>Magnoliopsida</taxon>
        <taxon>eudicotyledons</taxon>
        <taxon>Gunneridae</taxon>
        <taxon>Pentapetalae</taxon>
        <taxon>rosids</taxon>
        <taxon>fabids</taxon>
        <taxon>Fabales</taxon>
        <taxon>Fabaceae</taxon>
        <taxon>Papilionoideae</taxon>
        <taxon>50 kb inversion clade</taxon>
        <taxon>NPAAA clade</taxon>
        <taxon>indigoferoid/millettioid clade</taxon>
        <taxon>Phaseoleae</taxon>
        <taxon>Mucuna</taxon>
    </lineage>
</organism>
<dbReference type="EMBL" id="QJKJ01001761">
    <property type="protein sequence ID" value="RDY06031.1"/>
    <property type="molecule type" value="Genomic_DNA"/>
</dbReference>
<protein>
    <submittedName>
        <fullName evidence="2">Uncharacterized protein</fullName>
    </submittedName>
</protein>
<name>A0A371HTA5_MUCPR</name>
<evidence type="ECO:0000256" key="1">
    <source>
        <dbReference type="SAM" id="MobiDB-lite"/>
    </source>
</evidence>
<proteinExistence type="predicted"/>